<proteinExistence type="inferred from homology"/>
<dbReference type="Pfam" id="PF07261">
    <property type="entry name" value="DnaB_2"/>
    <property type="match status" value="1"/>
</dbReference>
<protein>
    <submittedName>
        <fullName evidence="4">Primosome component related protein</fullName>
    </submittedName>
</protein>
<dbReference type="EMBL" id="AZGF01000042">
    <property type="protein sequence ID" value="KRM09426.1"/>
    <property type="molecule type" value="Genomic_DNA"/>
</dbReference>
<dbReference type="InterPro" id="IPR053843">
    <property type="entry name" value="DnaD_N"/>
</dbReference>
<dbReference type="PANTHER" id="PTHR37293:SF6">
    <property type="entry name" value="DNA REPLICATION PROTEIN DNAD"/>
    <property type="match status" value="1"/>
</dbReference>
<dbReference type="Proteomes" id="UP000051820">
    <property type="component" value="Unassembled WGS sequence"/>
</dbReference>
<feature type="domain" description="DnaB/C C-terminal" evidence="2">
    <location>
        <begin position="130"/>
        <end position="201"/>
    </location>
</feature>
<dbReference type="InterPro" id="IPR034829">
    <property type="entry name" value="DnaD-like_sf"/>
</dbReference>
<dbReference type="Gene3D" id="1.10.10.10">
    <property type="entry name" value="Winged helix-like DNA-binding domain superfamily/Winged helix DNA-binding domain"/>
    <property type="match status" value="1"/>
</dbReference>
<dbReference type="NCBIfam" id="TIGR01446">
    <property type="entry name" value="DnaD_dom"/>
    <property type="match status" value="1"/>
</dbReference>
<dbReference type="RefSeq" id="WP_010622156.1">
    <property type="nucleotide sequence ID" value="NZ_AZGF01000042.1"/>
</dbReference>
<evidence type="ECO:0000259" key="3">
    <source>
        <dbReference type="Pfam" id="PF21984"/>
    </source>
</evidence>
<dbReference type="SUPFAM" id="SSF158499">
    <property type="entry name" value="DnaD domain-like"/>
    <property type="match status" value="1"/>
</dbReference>
<dbReference type="OrthoDB" id="9770238at2"/>
<feature type="domain" description="DnaD N-terminal" evidence="3">
    <location>
        <begin position="17"/>
        <end position="115"/>
    </location>
</feature>
<dbReference type="PATRIC" id="fig|1423807.3.peg.1854"/>
<dbReference type="PANTHER" id="PTHR37293">
    <property type="entry name" value="PHAGE REPLICATION PROTEIN-RELATED"/>
    <property type="match status" value="1"/>
</dbReference>
<dbReference type="AlphaFoldDB" id="A0A0R1VV84"/>
<dbReference type="STRING" id="1423807.FD16_GL001810"/>
<dbReference type="InterPro" id="IPR036388">
    <property type="entry name" value="WH-like_DNA-bd_sf"/>
</dbReference>
<dbReference type="InterPro" id="IPR006343">
    <property type="entry name" value="DnaB/C_C"/>
</dbReference>
<keyword evidence="5" id="KW-1185">Reference proteome</keyword>
<comment type="similarity">
    <text evidence="1">Belongs to the DnaB/DnaD family.</text>
</comment>
<comment type="caution">
    <text evidence="4">The sequence shown here is derived from an EMBL/GenBank/DDBJ whole genome shotgun (WGS) entry which is preliminary data.</text>
</comment>
<gene>
    <name evidence="4" type="ORF">FD16_GL001810</name>
</gene>
<evidence type="ECO:0000313" key="5">
    <source>
        <dbReference type="Proteomes" id="UP000051820"/>
    </source>
</evidence>
<evidence type="ECO:0000313" key="4">
    <source>
        <dbReference type="EMBL" id="KRM09426.1"/>
    </source>
</evidence>
<name>A0A0R1VV84_9LACO</name>
<accession>A0A0R1VV84</accession>
<dbReference type="InterPro" id="IPR053162">
    <property type="entry name" value="DnaD"/>
</dbReference>
<sequence>MNDQFINSYLSAGQTVISNLVLRNYHKIGMSSSELMVYFQLKSYIDQGIPAPDISKIANNLGTDTNQVYELMHKMIQGNLMTHETKIDSNGKQTDYYDFAILAKKMVNLIDQENTDSSEESKKSDREQVFNKIEVEFGRPLSPIEFETIAKWMDEDHYSAQIIEMSLQEAVLNQAWNLKYMDRILRSWEKQHITTPQQVDKLRQDHLDQQAPISKSSGHNKIKKGPNIPLFKITDN</sequence>
<reference evidence="4 5" key="1">
    <citation type="journal article" date="2015" name="Genome Announc.">
        <title>Expanding the biotechnology potential of lactobacilli through comparative genomics of 213 strains and associated genera.</title>
        <authorList>
            <person name="Sun Z."/>
            <person name="Harris H.M."/>
            <person name="McCann A."/>
            <person name="Guo C."/>
            <person name="Argimon S."/>
            <person name="Zhang W."/>
            <person name="Yang X."/>
            <person name="Jeffery I.B."/>
            <person name="Cooney J.C."/>
            <person name="Kagawa T.F."/>
            <person name="Liu W."/>
            <person name="Song Y."/>
            <person name="Salvetti E."/>
            <person name="Wrobel A."/>
            <person name="Rasinkangas P."/>
            <person name="Parkhill J."/>
            <person name="Rea M.C."/>
            <person name="O'Sullivan O."/>
            <person name="Ritari J."/>
            <person name="Douillard F.P."/>
            <person name="Paul Ross R."/>
            <person name="Yang R."/>
            <person name="Briner A.E."/>
            <person name="Felis G.E."/>
            <person name="de Vos W.M."/>
            <person name="Barrangou R."/>
            <person name="Klaenhammer T.R."/>
            <person name="Caufield P.W."/>
            <person name="Cui Y."/>
            <person name="Zhang H."/>
            <person name="O'Toole P.W."/>
        </authorList>
    </citation>
    <scope>NUCLEOTIDE SEQUENCE [LARGE SCALE GENOMIC DNA]</scope>
    <source>
        <strain evidence="4 5">DSM 5007</strain>
    </source>
</reference>
<dbReference type="Gene3D" id="1.10.10.630">
    <property type="entry name" value="DnaD domain-like"/>
    <property type="match status" value="1"/>
</dbReference>
<dbReference type="eggNOG" id="COG3935">
    <property type="taxonomic scope" value="Bacteria"/>
</dbReference>
<evidence type="ECO:0000256" key="1">
    <source>
        <dbReference type="ARBA" id="ARBA00093462"/>
    </source>
</evidence>
<evidence type="ECO:0000259" key="2">
    <source>
        <dbReference type="Pfam" id="PF07261"/>
    </source>
</evidence>
<organism evidence="4 5">
    <name type="scientific">Paucilactobacillus suebicus DSM 5007 = KCTC 3549</name>
    <dbReference type="NCBI Taxonomy" id="1423807"/>
    <lineage>
        <taxon>Bacteria</taxon>
        <taxon>Bacillati</taxon>
        <taxon>Bacillota</taxon>
        <taxon>Bacilli</taxon>
        <taxon>Lactobacillales</taxon>
        <taxon>Lactobacillaceae</taxon>
        <taxon>Paucilactobacillus</taxon>
    </lineage>
</organism>
<dbReference type="Pfam" id="PF21984">
    <property type="entry name" value="DnaD_N"/>
    <property type="match status" value="1"/>
</dbReference>